<dbReference type="EMBL" id="AQHV01000025">
    <property type="protein sequence ID" value="KKB47718.1"/>
    <property type="molecule type" value="Genomic_DNA"/>
</dbReference>
<comment type="similarity">
    <text evidence="2">Belongs to the OmpP1/FadL family.</text>
</comment>
<dbReference type="SUPFAM" id="SSF56935">
    <property type="entry name" value="Porins"/>
    <property type="match status" value="1"/>
</dbReference>
<dbReference type="InterPro" id="IPR005017">
    <property type="entry name" value="OMPP1/FadL/TodX"/>
</dbReference>
<evidence type="ECO:0000256" key="3">
    <source>
        <dbReference type="ARBA" id="ARBA00022452"/>
    </source>
</evidence>
<name>A0A0F5IQF5_9BACT</name>
<keyword evidence="5 8" id="KW-0732">Signal</keyword>
<evidence type="ECO:0000256" key="6">
    <source>
        <dbReference type="ARBA" id="ARBA00023136"/>
    </source>
</evidence>
<dbReference type="AlphaFoldDB" id="A0A0F5IQF5"/>
<evidence type="ECO:0000256" key="5">
    <source>
        <dbReference type="ARBA" id="ARBA00022729"/>
    </source>
</evidence>
<dbReference type="PATRIC" id="fig|927665.4.peg.4694"/>
<evidence type="ECO:0000313" key="9">
    <source>
        <dbReference type="EMBL" id="KKB47718.1"/>
    </source>
</evidence>
<evidence type="ECO:0000256" key="8">
    <source>
        <dbReference type="SAM" id="SignalP"/>
    </source>
</evidence>
<gene>
    <name evidence="9" type="ORF">HMPREF1535_04575</name>
</gene>
<evidence type="ECO:0000256" key="2">
    <source>
        <dbReference type="ARBA" id="ARBA00008163"/>
    </source>
</evidence>
<dbReference type="GO" id="GO:0015483">
    <property type="term" value="F:long-chain fatty acid transporting porin activity"/>
    <property type="evidence" value="ECO:0007669"/>
    <property type="project" value="TreeGrafter"/>
</dbReference>
<comment type="subcellular location">
    <subcellularLocation>
        <location evidence="1">Cell outer membrane</location>
        <topology evidence="1">Multi-pass membrane protein</topology>
    </subcellularLocation>
</comment>
<evidence type="ECO:0000256" key="4">
    <source>
        <dbReference type="ARBA" id="ARBA00022692"/>
    </source>
</evidence>
<dbReference type="Pfam" id="PF03349">
    <property type="entry name" value="Toluene_X"/>
    <property type="match status" value="1"/>
</dbReference>
<protein>
    <recommendedName>
        <fullName evidence="11">Outer membrane protein transport protein (OMPP1/FadL/TodX)</fullName>
    </recommendedName>
</protein>
<accession>A0A0F5IQF5</accession>
<feature type="chain" id="PRO_5002488292" description="Outer membrane protein transport protein (OMPP1/FadL/TodX)" evidence="8">
    <location>
        <begin position="22"/>
        <end position="545"/>
    </location>
</feature>
<evidence type="ECO:0000256" key="1">
    <source>
        <dbReference type="ARBA" id="ARBA00004571"/>
    </source>
</evidence>
<dbReference type="Gene3D" id="2.40.160.60">
    <property type="entry name" value="Outer membrane protein transport protein (OMPP1/FadL/TodX)"/>
    <property type="match status" value="1"/>
</dbReference>
<keyword evidence="6" id="KW-0472">Membrane</keyword>
<comment type="caution">
    <text evidence="9">The sequence shown here is derived from an EMBL/GenBank/DDBJ whole genome shotgun (WGS) entry which is preliminary data.</text>
</comment>
<dbReference type="GO" id="GO:0009279">
    <property type="term" value="C:cell outer membrane"/>
    <property type="evidence" value="ECO:0007669"/>
    <property type="project" value="UniProtKB-SubCell"/>
</dbReference>
<evidence type="ECO:0008006" key="11">
    <source>
        <dbReference type="Google" id="ProtNLM"/>
    </source>
</evidence>
<keyword evidence="7" id="KW-0998">Cell outer membrane</keyword>
<evidence type="ECO:0000256" key="7">
    <source>
        <dbReference type="ARBA" id="ARBA00023237"/>
    </source>
</evidence>
<dbReference type="PANTHER" id="PTHR35093:SF8">
    <property type="entry name" value="OUTER MEMBRANE PROTEIN NMB0088-RELATED"/>
    <property type="match status" value="1"/>
</dbReference>
<dbReference type="PANTHER" id="PTHR35093">
    <property type="entry name" value="OUTER MEMBRANE PROTEIN NMB0088-RELATED"/>
    <property type="match status" value="1"/>
</dbReference>
<dbReference type="HOGENOM" id="CLU_034649_0_0_10"/>
<dbReference type="STRING" id="927665.HMPREF1535_04575"/>
<proteinExistence type="inferred from homology"/>
<keyword evidence="3" id="KW-1134">Transmembrane beta strand</keyword>
<sequence length="545" mass="60032">MKRITCLFISAFFLAGGIAYAQGEMDAYKMSQTDLNGTARYLGMSGAFGALGGDISSMSTNPAGLGIYRSSEVVTTVSLSSIKASTDWNGSKVDKNKTRFNFDNIAYVGYFPTGNDEGIVGWNIGISYNRVKSFNRSYRMNGSQPFSVADYIADLAFGYSEKDLTYSKNTGYDPYNPNSGMPWLPVLGYNANIIDPAGDGVYRSAFGGVQESGEWAPYSPQNVDLIVNEKGSIGQYNISFATNISDRFFLGATVAITDMDYNLTTKYQEDFTQKDLLWLDNGLSTDGTGYAFNIGAIVRPVDFLRVGVAYNSPTWYKLTDYFHGSAQAVINDVEMNVQNTPDYQAGDYHFRTPDRWIFSVAGVGKNFLISADYELTNYKRMNLSDLDGFDLSATNDIKKDFGMSGTLKVGAEYKVTPQFSVRAGALWKTSPMKDHLKDGIPPLNEKGEFYTQAVGVAGTIPNYTVDKGTNSYSIGLGYRFTPNFYMDLACVYRVYKEDAYAFSSTYQAGVSKLEELLDKGVVVKSDPASLKTKTTQVALTLGYKF</sequence>
<dbReference type="Proteomes" id="UP000033047">
    <property type="component" value="Unassembled WGS sequence"/>
</dbReference>
<keyword evidence="4" id="KW-0812">Transmembrane</keyword>
<evidence type="ECO:0000313" key="10">
    <source>
        <dbReference type="Proteomes" id="UP000033047"/>
    </source>
</evidence>
<dbReference type="RefSeq" id="WP_046147523.1">
    <property type="nucleotide sequence ID" value="NZ_KQ033913.1"/>
</dbReference>
<reference evidence="9 10" key="1">
    <citation type="submission" date="2013-04" db="EMBL/GenBank/DDBJ databases">
        <title>The Genome Sequence of Parabacteroides goldsteinii DSM 19448.</title>
        <authorList>
            <consortium name="The Broad Institute Genomics Platform"/>
            <person name="Earl A."/>
            <person name="Ward D."/>
            <person name="Feldgarden M."/>
            <person name="Gevers D."/>
            <person name="Martens E."/>
            <person name="Sakamoto M."/>
            <person name="Benno Y."/>
            <person name="Song Y."/>
            <person name="Liu C."/>
            <person name="Lee J."/>
            <person name="Bolanos M."/>
            <person name="Vaisanen M.L."/>
            <person name="Finegold S.M."/>
            <person name="Walker B."/>
            <person name="Young S."/>
            <person name="Zeng Q."/>
            <person name="Gargeya S."/>
            <person name="Fitzgerald M."/>
            <person name="Haas B."/>
            <person name="Abouelleil A."/>
            <person name="Allen A.W."/>
            <person name="Alvarado L."/>
            <person name="Arachchi H.M."/>
            <person name="Berlin A.M."/>
            <person name="Chapman S.B."/>
            <person name="Gainer-Dewar J."/>
            <person name="Goldberg J."/>
            <person name="Griggs A."/>
            <person name="Gujja S."/>
            <person name="Hansen M."/>
            <person name="Howarth C."/>
            <person name="Imamovic A."/>
            <person name="Ireland A."/>
            <person name="Larimer J."/>
            <person name="McCowan C."/>
            <person name="Murphy C."/>
            <person name="Pearson M."/>
            <person name="Poon T.W."/>
            <person name="Priest M."/>
            <person name="Roberts A."/>
            <person name="Saif S."/>
            <person name="Shea T."/>
            <person name="Sisk P."/>
            <person name="Sykes S."/>
            <person name="Wortman J."/>
            <person name="Nusbaum C."/>
            <person name="Birren B."/>
        </authorList>
    </citation>
    <scope>NUCLEOTIDE SEQUENCE [LARGE SCALE GENOMIC DNA]</scope>
    <source>
        <strain evidence="9 10">DSM 19448</strain>
    </source>
</reference>
<feature type="signal peptide" evidence="8">
    <location>
        <begin position="1"/>
        <end position="21"/>
    </location>
</feature>
<organism evidence="9 10">
    <name type="scientific">Parabacteroides goldsteinii DSM 19448 = WAL 12034</name>
    <dbReference type="NCBI Taxonomy" id="927665"/>
    <lineage>
        <taxon>Bacteria</taxon>
        <taxon>Pseudomonadati</taxon>
        <taxon>Bacteroidota</taxon>
        <taxon>Bacteroidia</taxon>
        <taxon>Bacteroidales</taxon>
        <taxon>Tannerellaceae</taxon>
        <taxon>Parabacteroides</taxon>
    </lineage>
</organism>